<accession>A0ACC1PEB9</accession>
<protein>
    <submittedName>
        <fullName evidence="1">Uncharacterized protein</fullName>
    </submittedName>
</protein>
<name>A0ACC1PEB9_9APHY</name>
<reference evidence="1" key="1">
    <citation type="submission" date="2022-08" db="EMBL/GenBank/DDBJ databases">
        <title>Genome Sequence of Pycnoporus sanguineus.</title>
        <authorList>
            <person name="Buettner E."/>
        </authorList>
    </citation>
    <scope>NUCLEOTIDE SEQUENCE</scope>
    <source>
        <strain evidence="1">CG-C14</strain>
    </source>
</reference>
<comment type="caution">
    <text evidence="1">The sequence shown here is derived from an EMBL/GenBank/DDBJ whole genome shotgun (WGS) entry which is preliminary data.</text>
</comment>
<evidence type="ECO:0000313" key="1">
    <source>
        <dbReference type="EMBL" id="KAJ2990248.1"/>
    </source>
</evidence>
<proteinExistence type="predicted"/>
<evidence type="ECO:0000313" key="2">
    <source>
        <dbReference type="Proteomes" id="UP001144978"/>
    </source>
</evidence>
<sequence>MIGEHHDIPCLLDKVASVEQLHICGEMLCSEADDEESAHCLELVRIASPIELFLSVVAGDAHLAFLNDLARVASSLCVLELKFSVPVPALQYKDWLDNLPASLRSLDVPCLRVYLPRFLQPYIFGDDAESRASVAGAQAVQMESHRARALRTLPQRLAEAMPSLRLLAIMDGGPNEAILALPVNQYDHSEDTDQQGGEGQGFETDANTVNVDDGSEGEVEESTGPIYEWDELRRTDHFHSHKWWQVTDGMDSRRLKRITVEEGKRAQQQLIDSERQRRSLAARMTSLSI</sequence>
<gene>
    <name evidence="1" type="ORF">NUW54_g8526</name>
</gene>
<organism evidence="1 2">
    <name type="scientific">Trametes sanguinea</name>
    <dbReference type="NCBI Taxonomy" id="158606"/>
    <lineage>
        <taxon>Eukaryota</taxon>
        <taxon>Fungi</taxon>
        <taxon>Dikarya</taxon>
        <taxon>Basidiomycota</taxon>
        <taxon>Agaricomycotina</taxon>
        <taxon>Agaricomycetes</taxon>
        <taxon>Polyporales</taxon>
        <taxon>Polyporaceae</taxon>
        <taxon>Trametes</taxon>
    </lineage>
</organism>
<dbReference type="EMBL" id="JANSHE010002658">
    <property type="protein sequence ID" value="KAJ2990248.1"/>
    <property type="molecule type" value="Genomic_DNA"/>
</dbReference>
<keyword evidence="2" id="KW-1185">Reference proteome</keyword>
<dbReference type="Proteomes" id="UP001144978">
    <property type="component" value="Unassembled WGS sequence"/>
</dbReference>